<comment type="caution">
    <text evidence="1">The sequence shown here is derived from an EMBL/GenBank/DDBJ whole genome shotgun (WGS) entry which is preliminary data.</text>
</comment>
<accession>A0ABV1RF73</accession>
<proteinExistence type="predicted"/>
<sequence>MIQEQSLLVAYKWHIKTLDGMYLRFHNGEVKLSLSNQCKSADWLFSPCMEVGRYYILNALTGDNLVDTVNGGYDEWSIEPCYNGTQQLVSAGGLFRHFEKSVVQTASSGCAAFRFVEYENWVLETSVAT</sequence>
<dbReference type="RefSeq" id="WP_143871647.1">
    <property type="nucleotide sequence ID" value="NZ_CP041660.1"/>
</dbReference>
<gene>
    <name evidence="1" type="ORF">ABS311_05870</name>
</gene>
<evidence type="ECO:0008006" key="3">
    <source>
        <dbReference type="Google" id="ProtNLM"/>
    </source>
</evidence>
<dbReference type="Proteomes" id="UP001467690">
    <property type="component" value="Unassembled WGS sequence"/>
</dbReference>
<dbReference type="EMBL" id="JBELOE010000116">
    <property type="protein sequence ID" value="MER2491405.1"/>
    <property type="molecule type" value="Genomic_DNA"/>
</dbReference>
<reference evidence="1 2" key="1">
    <citation type="submission" date="2024-06" db="EMBL/GenBank/DDBJ databases">
        <authorList>
            <person name="Chen R.Y."/>
        </authorList>
    </citation>
    <scope>NUCLEOTIDE SEQUENCE [LARGE SCALE GENOMIC DNA]</scope>
    <source>
        <strain evidence="1 2">D2</strain>
    </source>
</reference>
<protein>
    <recommendedName>
        <fullName evidence="3">Fascin domain-containing protein</fullName>
    </recommendedName>
</protein>
<keyword evidence="2" id="KW-1185">Reference proteome</keyword>
<evidence type="ECO:0000313" key="2">
    <source>
        <dbReference type="Proteomes" id="UP001467690"/>
    </source>
</evidence>
<evidence type="ECO:0000313" key="1">
    <source>
        <dbReference type="EMBL" id="MER2491405.1"/>
    </source>
</evidence>
<organism evidence="1 2">
    <name type="scientific">Catenovulum sediminis</name>
    <dbReference type="NCBI Taxonomy" id="1740262"/>
    <lineage>
        <taxon>Bacteria</taxon>
        <taxon>Pseudomonadati</taxon>
        <taxon>Pseudomonadota</taxon>
        <taxon>Gammaproteobacteria</taxon>
        <taxon>Alteromonadales</taxon>
        <taxon>Alteromonadaceae</taxon>
        <taxon>Catenovulum</taxon>
    </lineage>
</organism>
<name>A0ABV1RF73_9ALTE</name>